<sequence>MKISAFGFSVFSSALLAACAGGSSVPIPDGPVQIPQLKTSPESTIIGPAKAPIQAMHTGAGKLEAGQVQITYSWGYTTTEDRFFYRSSDGKLYQFGRMSNPLLLSGSFAPDTNTPTRQKGQPTDNGGQLLVCCDGVSATIKPGYTRAMRYGAWIGADGKTDLFVGGVPADPAHMLGVQDSQNQQATGKATYEVLAMRVKGSDVVLSSHDNNSPTLRSRLTVNFNTQQMGGKILGNNDFGADIDFTDVRVNGNTFSGSATSGGEAGKVEGGFYGSKGYYTPSGTEIGGKITFDGNRSLDSVFGGSSYRSDAKDGSTDLVPLP</sequence>
<dbReference type="Proteomes" id="UP000514752">
    <property type="component" value="Chromosome"/>
</dbReference>
<dbReference type="InterPro" id="IPR011250">
    <property type="entry name" value="OMP/PagP_B-barrel"/>
</dbReference>
<name>A0A7D7T5S3_9NEIS</name>
<evidence type="ECO:0000313" key="5">
    <source>
        <dbReference type="Proteomes" id="UP000514752"/>
    </source>
</evidence>
<dbReference type="KEGG" id="nsg:H3L94_03040"/>
<dbReference type="Pfam" id="PF16960">
    <property type="entry name" value="HpuA"/>
    <property type="match status" value="1"/>
</dbReference>
<feature type="region of interest" description="Disordered" evidence="2">
    <location>
        <begin position="302"/>
        <end position="321"/>
    </location>
</feature>
<dbReference type="InterPro" id="IPR031586">
    <property type="entry name" value="HpuA"/>
</dbReference>
<protein>
    <submittedName>
        <fullName evidence="4">Transferrin-binding protein-like solute binding protein</fullName>
    </submittedName>
</protein>
<keyword evidence="3" id="KW-0732">Signal</keyword>
<dbReference type="InterPro" id="IPR054843">
    <property type="entry name" value="Slam_hemophilin_C"/>
</dbReference>
<feature type="chain" id="PRO_5027550095" evidence="3">
    <location>
        <begin position="18"/>
        <end position="321"/>
    </location>
</feature>
<reference evidence="4 5" key="1">
    <citation type="submission" date="2020-07" db="EMBL/GenBank/DDBJ databases">
        <title>Genomic diversity of species in the Neisseriaceae family.</title>
        <authorList>
            <person name="Vincent A.T."/>
            <person name="Bernet E."/>
            <person name="Veyrier F.J."/>
        </authorList>
    </citation>
    <scope>NUCLEOTIDE SEQUENCE [LARGE SCALE GENOMIC DNA]</scope>
    <source>
        <strain evidence="4 5">DSM 22244</strain>
    </source>
</reference>
<comment type="subcellular location">
    <subcellularLocation>
        <location evidence="1">Cell outer membrane</location>
    </subcellularLocation>
</comment>
<accession>A0A7D7T5S3</accession>
<dbReference type="PROSITE" id="PS51257">
    <property type="entry name" value="PROKAR_LIPOPROTEIN"/>
    <property type="match status" value="1"/>
</dbReference>
<evidence type="ECO:0000256" key="2">
    <source>
        <dbReference type="SAM" id="MobiDB-lite"/>
    </source>
</evidence>
<dbReference type="SUPFAM" id="SSF56925">
    <property type="entry name" value="OMPA-like"/>
    <property type="match status" value="1"/>
</dbReference>
<dbReference type="NCBIfam" id="NF041636">
    <property type="entry name" value="slam_lipo"/>
    <property type="match status" value="1"/>
</dbReference>
<evidence type="ECO:0000256" key="3">
    <source>
        <dbReference type="SAM" id="SignalP"/>
    </source>
</evidence>
<gene>
    <name evidence="4" type="ORF">H3L94_03040</name>
</gene>
<organism evidence="4 5">
    <name type="scientific">Neisseria shayeganii</name>
    <dbReference type="NCBI Taxonomy" id="607712"/>
    <lineage>
        <taxon>Bacteria</taxon>
        <taxon>Pseudomonadati</taxon>
        <taxon>Pseudomonadota</taxon>
        <taxon>Betaproteobacteria</taxon>
        <taxon>Neisseriales</taxon>
        <taxon>Neisseriaceae</taxon>
        <taxon>Neisseria</taxon>
    </lineage>
</organism>
<dbReference type="RefSeq" id="WP_182122607.1">
    <property type="nucleotide sequence ID" value="NZ_CP059567.1"/>
</dbReference>
<feature type="signal peptide" evidence="3">
    <location>
        <begin position="1"/>
        <end position="17"/>
    </location>
</feature>
<dbReference type="GO" id="GO:0009279">
    <property type="term" value="C:cell outer membrane"/>
    <property type="evidence" value="ECO:0007669"/>
    <property type="project" value="UniProtKB-SubCell"/>
</dbReference>
<dbReference type="EMBL" id="CP059567">
    <property type="protein sequence ID" value="QMT41033.1"/>
    <property type="molecule type" value="Genomic_DNA"/>
</dbReference>
<evidence type="ECO:0000256" key="1">
    <source>
        <dbReference type="ARBA" id="ARBA00004442"/>
    </source>
</evidence>
<evidence type="ECO:0000313" key="4">
    <source>
        <dbReference type="EMBL" id="QMT41033.1"/>
    </source>
</evidence>
<dbReference type="Gene3D" id="2.40.160.90">
    <property type="match status" value="1"/>
</dbReference>
<dbReference type="AlphaFoldDB" id="A0A7D7T5S3"/>
<proteinExistence type="predicted"/>